<dbReference type="Pfam" id="PF00356">
    <property type="entry name" value="LacI"/>
    <property type="match status" value="1"/>
</dbReference>
<keyword evidence="6" id="KW-1185">Reference proteome</keyword>
<evidence type="ECO:0000313" key="6">
    <source>
        <dbReference type="Proteomes" id="UP000324497"/>
    </source>
</evidence>
<dbReference type="GO" id="GO:0003700">
    <property type="term" value="F:DNA-binding transcription factor activity"/>
    <property type="evidence" value="ECO:0007669"/>
    <property type="project" value="TreeGrafter"/>
</dbReference>
<organism evidence="5 6">
    <name type="scientific">Liquorilactobacillus nagelii</name>
    <dbReference type="NCBI Taxonomy" id="82688"/>
    <lineage>
        <taxon>Bacteria</taxon>
        <taxon>Bacillati</taxon>
        <taxon>Bacillota</taxon>
        <taxon>Bacilli</taxon>
        <taxon>Lactobacillales</taxon>
        <taxon>Lactobacillaceae</taxon>
        <taxon>Liquorilactobacillus</taxon>
    </lineage>
</organism>
<dbReference type="SMART" id="SM00354">
    <property type="entry name" value="HTH_LACI"/>
    <property type="match status" value="1"/>
</dbReference>
<sequence length="331" mass="36304">MAVTIKDIARSAQISAVTVSRILSNKQGHYSAATAEKVRKIAQKMGYHKNIAAAELVTRKSHVVAVIISATKTNFAEKIVEGIEQSAIKYGYNIVLLTVEPNNPQSQTRALKVILGRPIYGVLLLSLDLTAKNFRLLQATELPYLFISIGVSDKASFISSNDFQIGYQATSFLIAKGHTKIGIAGMTDDAYIGQQRVAGFKQALRESKLSIQDNWIQFGDFTYEAGIKAMHEYGPNPELTAVIGTSDLVSIGLLNAANDFNLAVPQRLSILSIDGTQLTKIVRPQLSSITQDFYQMGYQGVQTLIQQANHKDKAHYLPFKIIERGSTSQLP</sequence>
<dbReference type="SUPFAM" id="SSF47413">
    <property type="entry name" value="lambda repressor-like DNA-binding domains"/>
    <property type="match status" value="1"/>
</dbReference>
<keyword evidence="3" id="KW-0804">Transcription</keyword>
<evidence type="ECO:0000256" key="2">
    <source>
        <dbReference type="ARBA" id="ARBA00023125"/>
    </source>
</evidence>
<proteinExistence type="predicted"/>
<dbReference type="InterPro" id="IPR010982">
    <property type="entry name" value="Lambda_DNA-bd_dom_sf"/>
</dbReference>
<reference evidence="5 6" key="1">
    <citation type="submission" date="2016-11" db="EMBL/GenBank/DDBJ databases">
        <title>Interaction between Lactobacillus species and yeast in water kefir.</title>
        <authorList>
            <person name="Behr J."/>
            <person name="Xu D."/>
            <person name="Vogel R.F."/>
        </authorList>
    </citation>
    <scope>NUCLEOTIDE SEQUENCE [LARGE SCALE GENOMIC DNA]</scope>
    <source>
        <strain evidence="5 6">TMW 1.1827</strain>
    </source>
</reference>
<dbReference type="Gene3D" id="3.40.50.2300">
    <property type="match status" value="2"/>
</dbReference>
<dbReference type="PROSITE" id="PS50932">
    <property type="entry name" value="HTH_LACI_2"/>
    <property type="match status" value="1"/>
</dbReference>
<dbReference type="InterPro" id="IPR000843">
    <property type="entry name" value="HTH_LacI"/>
</dbReference>
<dbReference type="PANTHER" id="PTHR30146:SF109">
    <property type="entry name" value="HTH-TYPE TRANSCRIPTIONAL REGULATOR GALS"/>
    <property type="match status" value="1"/>
</dbReference>
<evidence type="ECO:0000256" key="1">
    <source>
        <dbReference type="ARBA" id="ARBA00023015"/>
    </source>
</evidence>
<gene>
    <name evidence="5" type="ORF">BSQ50_10565</name>
</gene>
<accession>A0A3Q8CD66</accession>
<protein>
    <recommendedName>
        <fullName evidence="4">HTH lacI-type domain-containing protein</fullName>
    </recommendedName>
</protein>
<dbReference type="EMBL" id="CP018180">
    <property type="protein sequence ID" value="AUJ32939.1"/>
    <property type="molecule type" value="Genomic_DNA"/>
</dbReference>
<evidence type="ECO:0000313" key="5">
    <source>
        <dbReference type="EMBL" id="AUJ32939.1"/>
    </source>
</evidence>
<keyword evidence="1" id="KW-0805">Transcription regulation</keyword>
<dbReference type="AlphaFoldDB" id="A0A3Q8CD66"/>
<dbReference type="SUPFAM" id="SSF53822">
    <property type="entry name" value="Periplasmic binding protein-like I"/>
    <property type="match status" value="1"/>
</dbReference>
<feature type="domain" description="HTH lacI-type" evidence="4">
    <location>
        <begin position="3"/>
        <end position="58"/>
    </location>
</feature>
<dbReference type="InterPro" id="IPR046335">
    <property type="entry name" value="LacI/GalR-like_sensor"/>
</dbReference>
<dbReference type="PANTHER" id="PTHR30146">
    <property type="entry name" value="LACI-RELATED TRANSCRIPTIONAL REPRESSOR"/>
    <property type="match status" value="1"/>
</dbReference>
<evidence type="ECO:0000256" key="3">
    <source>
        <dbReference type="ARBA" id="ARBA00023163"/>
    </source>
</evidence>
<evidence type="ECO:0000259" key="4">
    <source>
        <dbReference type="PROSITE" id="PS50932"/>
    </source>
</evidence>
<dbReference type="Proteomes" id="UP000324497">
    <property type="component" value="Chromosome"/>
</dbReference>
<dbReference type="Pfam" id="PF13377">
    <property type="entry name" value="Peripla_BP_3"/>
    <property type="match status" value="1"/>
</dbReference>
<dbReference type="Gene3D" id="1.10.260.40">
    <property type="entry name" value="lambda repressor-like DNA-binding domains"/>
    <property type="match status" value="1"/>
</dbReference>
<name>A0A3Q8CD66_9LACO</name>
<dbReference type="CDD" id="cd01392">
    <property type="entry name" value="HTH_LacI"/>
    <property type="match status" value="1"/>
</dbReference>
<dbReference type="RefSeq" id="WP_148127171.1">
    <property type="nucleotide sequence ID" value="NZ_CP018180.1"/>
</dbReference>
<dbReference type="InterPro" id="IPR028082">
    <property type="entry name" value="Peripla_BP_I"/>
</dbReference>
<dbReference type="KEGG" id="lng:BSQ50_10565"/>
<keyword evidence="2" id="KW-0238">DNA-binding</keyword>
<dbReference type="GO" id="GO:0000976">
    <property type="term" value="F:transcription cis-regulatory region binding"/>
    <property type="evidence" value="ECO:0007669"/>
    <property type="project" value="TreeGrafter"/>
</dbReference>